<dbReference type="Proteomes" id="UP001162162">
    <property type="component" value="Unassembled WGS sequence"/>
</dbReference>
<gene>
    <name evidence="3" type="ORF">NQ318_011441</name>
</gene>
<reference evidence="3" key="1">
    <citation type="journal article" date="2023" name="Insect Mol. Biol.">
        <title>Genome sequencing provides insights into the evolution of gene families encoding plant cell wall-degrading enzymes in longhorned beetles.</title>
        <authorList>
            <person name="Shin N.R."/>
            <person name="Okamura Y."/>
            <person name="Kirsch R."/>
            <person name="Pauchet Y."/>
        </authorList>
    </citation>
    <scope>NUCLEOTIDE SEQUENCE</scope>
    <source>
        <strain evidence="3">AMC_N1</strain>
    </source>
</reference>
<keyword evidence="2" id="KW-0812">Transmembrane</keyword>
<organism evidence="3 4">
    <name type="scientific">Aromia moschata</name>
    <dbReference type="NCBI Taxonomy" id="1265417"/>
    <lineage>
        <taxon>Eukaryota</taxon>
        <taxon>Metazoa</taxon>
        <taxon>Ecdysozoa</taxon>
        <taxon>Arthropoda</taxon>
        <taxon>Hexapoda</taxon>
        <taxon>Insecta</taxon>
        <taxon>Pterygota</taxon>
        <taxon>Neoptera</taxon>
        <taxon>Endopterygota</taxon>
        <taxon>Coleoptera</taxon>
        <taxon>Polyphaga</taxon>
        <taxon>Cucujiformia</taxon>
        <taxon>Chrysomeloidea</taxon>
        <taxon>Cerambycidae</taxon>
        <taxon>Cerambycinae</taxon>
        <taxon>Callichromatini</taxon>
        <taxon>Aromia</taxon>
    </lineage>
</organism>
<evidence type="ECO:0000256" key="2">
    <source>
        <dbReference type="SAM" id="Phobius"/>
    </source>
</evidence>
<feature type="transmembrane region" description="Helical" evidence="2">
    <location>
        <begin position="136"/>
        <end position="159"/>
    </location>
</feature>
<accession>A0AAV8YTA1</accession>
<dbReference type="EMBL" id="JAPWTK010000045">
    <property type="protein sequence ID" value="KAJ8954746.1"/>
    <property type="molecule type" value="Genomic_DNA"/>
</dbReference>
<evidence type="ECO:0000256" key="1">
    <source>
        <dbReference type="SAM" id="MobiDB-lite"/>
    </source>
</evidence>
<evidence type="ECO:0000313" key="4">
    <source>
        <dbReference type="Proteomes" id="UP001162162"/>
    </source>
</evidence>
<feature type="transmembrane region" description="Helical" evidence="2">
    <location>
        <begin position="31"/>
        <end position="48"/>
    </location>
</feature>
<evidence type="ECO:0000313" key="3">
    <source>
        <dbReference type="EMBL" id="KAJ8954746.1"/>
    </source>
</evidence>
<proteinExistence type="predicted"/>
<dbReference type="AlphaFoldDB" id="A0AAV8YTA1"/>
<feature type="transmembrane region" description="Helical" evidence="2">
    <location>
        <begin position="7"/>
        <end position="25"/>
    </location>
</feature>
<protein>
    <submittedName>
        <fullName evidence="3">Uncharacterized protein</fullName>
    </submittedName>
</protein>
<sequence>MFVFSKNSLPLIGLCVFLYIAYNLFQSNFSIWYVLRYFIFLIIVIDFIQRYQQLTEEAEEHNMHLKYSAKCDTNKMSWGEYLKFLASKEDCEIKVVSLLEVGLLQVKHILIIPLGALGQGMGQFGEGLWTSLPFPWNILIFPIMLIFCIFLVVILMTSVNGTPFKVNLMHLFHFEFGEKKCRYWQHDLGQIDRHNRQAYGAGHQREEEGEIPSERKKLH</sequence>
<feature type="region of interest" description="Disordered" evidence="1">
    <location>
        <begin position="199"/>
        <end position="219"/>
    </location>
</feature>
<feature type="transmembrane region" description="Helical" evidence="2">
    <location>
        <begin position="95"/>
        <end position="116"/>
    </location>
</feature>
<name>A0AAV8YTA1_9CUCU</name>
<comment type="caution">
    <text evidence="3">The sequence shown here is derived from an EMBL/GenBank/DDBJ whole genome shotgun (WGS) entry which is preliminary data.</text>
</comment>
<keyword evidence="2" id="KW-1133">Transmembrane helix</keyword>
<keyword evidence="4" id="KW-1185">Reference proteome</keyword>
<keyword evidence="2" id="KW-0472">Membrane</keyword>